<dbReference type="eggNOG" id="COG2066">
    <property type="taxonomic scope" value="Bacteria"/>
</dbReference>
<accession>A0A0A5HY98</accession>
<dbReference type="GO" id="GO:0006543">
    <property type="term" value="P:L-glutamine catabolic process"/>
    <property type="evidence" value="ECO:0007669"/>
    <property type="project" value="TreeGrafter"/>
</dbReference>
<comment type="subunit">
    <text evidence="2 6">Homotetramer.</text>
</comment>
<feature type="binding site" evidence="6">
    <location>
        <position position="194"/>
    </location>
    <ligand>
        <name>substrate</name>
    </ligand>
</feature>
<dbReference type="GO" id="GO:0006537">
    <property type="term" value="P:glutamate biosynthetic process"/>
    <property type="evidence" value="ECO:0007669"/>
    <property type="project" value="TreeGrafter"/>
</dbReference>
<evidence type="ECO:0000256" key="6">
    <source>
        <dbReference type="HAMAP-Rule" id="MF_00313"/>
    </source>
</evidence>
<evidence type="ECO:0000256" key="3">
    <source>
        <dbReference type="ARBA" id="ARBA00012918"/>
    </source>
</evidence>
<dbReference type="InterPro" id="IPR012338">
    <property type="entry name" value="Beta-lactam/transpept-like"/>
</dbReference>
<feature type="binding site" evidence="6">
    <location>
        <position position="118"/>
    </location>
    <ligand>
        <name>substrate</name>
    </ligand>
</feature>
<dbReference type="Pfam" id="PF04960">
    <property type="entry name" value="Glutaminase"/>
    <property type="match status" value="1"/>
</dbReference>
<feature type="binding site" evidence="6">
    <location>
        <position position="163"/>
    </location>
    <ligand>
        <name>substrate</name>
    </ligand>
</feature>
<dbReference type="InterPro" id="IPR015868">
    <property type="entry name" value="Glutaminase"/>
</dbReference>
<comment type="caution">
    <text evidence="7">The sequence shown here is derived from an EMBL/GenBank/DDBJ whole genome shotgun (WGS) entry which is preliminary data.</text>
</comment>
<evidence type="ECO:0000256" key="4">
    <source>
        <dbReference type="ARBA" id="ARBA00022801"/>
    </source>
</evidence>
<proteinExistence type="inferred from homology"/>
<dbReference type="SUPFAM" id="SSF56601">
    <property type="entry name" value="beta-lactamase/transpeptidase-like"/>
    <property type="match status" value="1"/>
</dbReference>
<dbReference type="EMBL" id="AVPG01000002">
    <property type="protein sequence ID" value="KGX88587.1"/>
    <property type="molecule type" value="Genomic_DNA"/>
</dbReference>
<comment type="catalytic activity">
    <reaction evidence="5 6">
        <text>L-glutamine + H2O = L-glutamate + NH4(+)</text>
        <dbReference type="Rhea" id="RHEA:15889"/>
        <dbReference type="ChEBI" id="CHEBI:15377"/>
        <dbReference type="ChEBI" id="CHEBI:28938"/>
        <dbReference type="ChEBI" id="CHEBI:29985"/>
        <dbReference type="ChEBI" id="CHEBI:58359"/>
        <dbReference type="EC" id="3.5.1.2"/>
    </reaction>
</comment>
<dbReference type="PANTHER" id="PTHR12544">
    <property type="entry name" value="GLUTAMINASE"/>
    <property type="match status" value="1"/>
</dbReference>
<organism evidence="7 8">
    <name type="scientific">Pontibacillus litoralis JSM 072002</name>
    <dbReference type="NCBI Taxonomy" id="1385512"/>
    <lineage>
        <taxon>Bacteria</taxon>
        <taxon>Bacillati</taxon>
        <taxon>Bacillota</taxon>
        <taxon>Bacilli</taxon>
        <taxon>Bacillales</taxon>
        <taxon>Bacillaceae</taxon>
        <taxon>Pontibacillus</taxon>
    </lineage>
</organism>
<evidence type="ECO:0000313" key="8">
    <source>
        <dbReference type="Proteomes" id="UP000030401"/>
    </source>
</evidence>
<feature type="binding site" evidence="6">
    <location>
        <position position="264"/>
    </location>
    <ligand>
        <name>substrate</name>
    </ligand>
</feature>
<dbReference type="FunFam" id="3.40.710.10:FF:000005">
    <property type="entry name" value="Glutaminase"/>
    <property type="match status" value="1"/>
</dbReference>
<evidence type="ECO:0000313" key="7">
    <source>
        <dbReference type="EMBL" id="KGX88587.1"/>
    </source>
</evidence>
<evidence type="ECO:0000256" key="5">
    <source>
        <dbReference type="ARBA" id="ARBA00049534"/>
    </source>
</evidence>
<dbReference type="EC" id="3.5.1.2" evidence="3 6"/>
<gene>
    <name evidence="6" type="primary">glsA</name>
    <name evidence="7" type="ORF">N784_07910</name>
</gene>
<comment type="similarity">
    <text evidence="1 6">Belongs to the glutaminase family.</text>
</comment>
<keyword evidence="8" id="KW-1185">Reference proteome</keyword>
<dbReference type="STRING" id="1385512.N784_07910"/>
<feature type="binding site" evidence="6">
    <location>
        <position position="66"/>
    </location>
    <ligand>
        <name>substrate</name>
    </ligand>
</feature>
<feature type="binding site" evidence="6">
    <location>
        <position position="246"/>
    </location>
    <ligand>
        <name>substrate</name>
    </ligand>
</feature>
<dbReference type="Gene3D" id="1.10.1500.10">
    <property type="match status" value="1"/>
</dbReference>
<evidence type="ECO:0000256" key="2">
    <source>
        <dbReference type="ARBA" id="ARBA00011881"/>
    </source>
</evidence>
<dbReference type="Proteomes" id="UP000030401">
    <property type="component" value="Unassembled WGS sequence"/>
</dbReference>
<dbReference type="PANTHER" id="PTHR12544:SF29">
    <property type="entry name" value="GLUTAMINASE"/>
    <property type="match status" value="1"/>
</dbReference>
<sequence length="310" mass="33541">MNKKVTEQQLQEWIEHVKPFTRLGKVPDYIPALAKQDPEHIAVSVFHLDGECVRAGYVDHLFTLQSISKVIALALALMDQGEDYVFSKVGMEPTGDPFHSIAKLETSNPSKPLNPMINAGALAVTNMIEGESPTDKVGKLLSFVHELAGDNTIGIDTEVASSEFETAHLNRALCYYMKQNGIIEGSVEELLDVYTKQCSIAVNIQQLARIGAVFANEGRDLQSGRQIIPKHLARICKTFMVTCGMYDASGSFAIRVGIPAKSGVSGAIMGCVKDVGGIAVVGPSLDEKGNSVVGMQLLEMLSSRLELSIF</sequence>
<dbReference type="NCBIfam" id="TIGR03814">
    <property type="entry name" value="Gln_ase"/>
    <property type="match status" value="1"/>
</dbReference>
<feature type="binding site" evidence="6">
    <location>
        <position position="170"/>
    </location>
    <ligand>
        <name>substrate</name>
    </ligand>
</feature>
<dbReference type="GO" id="GO:0004359">
    <property type="term" value="F:glutaminase activity"/>
    <property type="evidence" value="ECO:0007669"/>
    <property type="project" value="UniProtKB-UniRule"/>
</dbReference>
<dbReference type="AlphaFoldDB" id="A0A0A5HY98"/>
<protein>
    <recommendedName>
        <fullName evidence="3 6">Glutaminase</fullName>
        <ecNumber evidence="3 6">3.5.1.2</ecNumber>
    </recommendedName>
</protein>
<name>A0A0A5HY98_9BACI</name>
<keyword evidence="6" id="KW-0007">Acetylation</keyword>
<evidence type="ECO:0000256" key="1">
    <source>
        <dbReference type="ARBA" id="ARBA00011076"/>
    </source>
</evidence>
<dbReference type="HAMAP" id="MF_00313">
    <property type="entry name" value="Glutaminase"/>
    <property type="match status" value="1"/>
</dbReference>
<keyword evidence="4 6" id="KW-0378">Hydrolase</keyword>
<dbReference type="Gene3D" id="3.40.710.10">
    <property type="entry name" value="DD-peptidase/beta-lactamase superfamily"/>
    <property type="match status" value="1"/>
</dbReference>
<reference evidence="7 8" key="1">
    <citation type="submission" date="2013-08" db="EMBL/GenBank/DDBJ databases">
        <authorList>
            <person name="Huang J."/>
            <person name="Wang G."/>
        </authorList>
    </citation>
    <scope>NUCLEOTIDE SEQUENCE [LARGE SCALE GENOMIC DNA]</scope>
    <source>
        <strain evidence="7 8">JSM 072002</strain>
    </source>
</reference>